<dbReference type="OMA" id="KAPRHIS"/>
<dbReference type="SUPFAM" id="SSF53098">
    <property type="entry name" value="Ribonuclease H-like"/>
    <property type="match status" value="1"/>
</dbReference>
<reference evidence="4 5" key="1">
    <citation type="journal article" date="2019" name="Proc. Natl. Acad. Sci. U.S.A.">
        <title>Regulatory changes in pterin and carotenoid genes underlie balanced color polymorphisms in the wall lizard.</title>
        <authorList>
            <person name="Andrade P."/>
            <person name="Pinho C."/>
            <person name="Perez I de Lanuza G."/>
            <person name="Afonso S."/>
            <person name="Brejcha J."/>
            <person name="Rubin C.J."/>
            <person name="Wallerman O."/>
            <person name="Pereira P."/>
            <person name="Sabatino S.J."/>
            <person name="Bellati A."/>
            <person name="Pellitteri-Rosa D."/>
            <person name="Bosakova Z."/>
            <person name="Bunikis I."/>
            <person name="Carretero M.A."/>
            <person name="Feiner N."/>
            <person name="Marsik P."/>
            <person name="Pauperio F."/>
            <person name="Salvi D."/>
            <person name="Soler L."/>
            <person name="While G.M."/>
            <person name="Uller T."/>
            <person name="Font E."/>
            <person name="Andersson L."/>
            <person name="Carneiro M."/>
        </authorList>
    </citation>
    <scope>NUCLEOTIDE SEQUENCE</scope>
</reference>
<organism evidence="4 5">
    <name type="scientific">Podarcis muralis</name>
    <name type="common">Wall lizard</name>
    <name type="synonym">Lacerta muralis</name>
    <dbReference type="NCBI Taxonomy" id="64176"/>
    <lineage>
        <taxon>Eukaryota</taxon>
        <taxon>Metazoa</taxon>
        <taxon>Chordata</taxon>
        <taxon>Craniata</taxon>
        <taxon>Vertebrata</taxon>
        <taxon>Euteleostomi</taxon>
        <taxon>Lepidosauria</taxon>
        <taxon>Squamata</taxon>
        <taxon>Bifurcata</taxon>
        <taxon>Unidentata</taxon>
        <taxon>Episquamata</taxon>
        <taxon>Laterata</taxon>
        <taxon>Lacertibaenia</taxon>
        <taxon>Lacertidae</taxon>
        <taxon>Podarcis</taxon>
    </lineage>
</organism>
<evidence type="ECO:0000256" key="2">
    <source>
        <dbReference type="SAM" id="MobiDB-lite"/>
    </source>
</evidence>
<feature type="domain" description="Integrase catalytic" evidence="3">
    <location>
        <begin position="45"/>
        <end position="195"/>
    </location>
</feature>
<keyword evidence="5" id="KW-1185">Reference proteome</keyword>
<evidence type="ECO:0000259" key="3">
    <source>
        <dbReference type="PROSITE" id="PS50994"/>
    </source>
</evidence>
<dbReference type="PANTHER" id="PTHR37984">
    <property type="entry name" value="PROTEIN CBG26694"/>
    <property type="match status" value="1"/>
</dbReference>
<dbReference type="Proteomes" id="UP000472272">
    <property type="component" value="Chromosome 15"/>
</dbReference>
<feature type="compositionally biased region" description="Basic and acidic residues" evidence="2">
    <location>
        <begin position="346"/>
        <end position="361"/>
    </location>
</feature>
<dbReference type="AlphaFoldDB" id="A0A670JQT7"/>
<evidence type="ECO:0000256" key="1">
    <source>
        <dbReference type="ARBA" id="ARBA00039658"/>
    </source>
</evidence>
<reference evidence="4" key="2">
    <citation type="submission" date="2025-08" db="UniProtKB">
        <authorList>
            <consortium name="Ensembl"/>
        </authorList>
    </citation>
    <scope>IDENTIFICATION</scope>
</reference>
<dbReference type="GO" id="GO:0003676">
    <property type="term" value="F:nucleic acid binding"/>
    <property type="evidence" value="ECO:0007669"/>
    <property type="project" value="InterPro"/>
</dbReference>
<dbReference type="Gene3D" id="1.10.340.70">
    <property type="match status" value="1"/>
</dbReference>
<dbReference type="Pfam" id="PF00665">
    <property type="entry name" value="rve"/>
    <property type="match status" value="1"/>
</dbReference>
<dbReference type="InterPro" id="IPR050951">
    <property type="entry name" value="Retrovirus_Pol_polyprotein"/>
</dbReference>
<dbReference type="GeneTree" id="ENSGT00940000175143"/>
<dbReference type="PROSITE" id="PS50994">
    <property type="entry name" value="INTEGRASE"/>
    <property type="match status" value="1"/>
</dbReference>
<feature type="compositionally biased region" description="Basic and acidic residues" evidence="2">
    <location>
        <begin position="312"/>
        <end position="329"/>
    </location>
</feature>
<feature type="region of interest" description="Disordered" evidence="2">
    <location>
        <begin position="275"/>
        <end position="385"/>
    </location>
</feature>
<dbReference type="InterPro" id="IPR012337">
    <property type="entry name" value="RNaseH-like_sf"/>
</dbReference>
<dbReference type="PANTHER" id="PTHR37984:SF12">
    <property type="entry name" value="RIBONUCLEASE H"/>
    <property type="match status" value="1"/>
</dbReference>
<dbReference type="Ensembl" id="ENSPMRT00000027437.1">
    <property type="protein sequence ID" value="ENSPMRP00000025854.1"/>
    <property type="gene ID" value="ENSPMRG00000016733.1"/>
</dbReference>
<evidence type="ECO:0000313" key="5">
    <source>
        <dbReference type="Proteomes" id="UP000472272"/>
    </source>
</evidence>
<evidence type="ECO:0000313" key="4">
    <source>
        <dbReference type="Ensembl" id="ENSPMRP00000025854.1"/>
    </source>
</evidence>
<dbReference type="FunFam" id="3.30.420.10:FF:000063">
    <property type="entry name" value="Retrovirus-related Pol polyprotein from transposon 297-like Protein"/>
    <property type="match status" value="1"/>
</dbReference>
<protein>
    <recommendedName>
        <fullName evidence="1">Gypsy retrotransposon integrase-like protein 1</fullName>
    </recommendedName>
</protein>
<accession>A0A670JQT7</accession>
<dbReference type="InterPro" id="IPR041588">
    <property type="entry name" value="Integrase_H2C2"/>
</dbReference>
<dbReference type="InterPro" id="IPR036397">
    <property type="entry name" value="RNaseH_sf"/>
</dbReference>
<dbReference type="Pfam" id="PF17921">
    <property type="entry name" value="Integrase_H2C2"/>
    <property type="match status" value="1"/>
</dbReference>
<sequence length="385" mass="43209">MKALARSYVWWPGIDGEIEAWVKHCQACQESRPDPPRAPVQSWESARAPWSCLHVDFAGPFQGKTFFIVVDSYTKWLEVALVPSTSTSAAIRVLRRLFATHGLPDTLVSDNGTAFTSGEFQTFTAQNAIRHIRSAPFHPATNGQAERMVRTTKDTLRRMTQGDWEYRLATFLLAQHSTPSSTTGRSPAELLMGRRLAIRLDRLHPDRAQDEVVVGEGRNPRTFEAQDPAYAKNFGAGPAWVPATVTRVTGPVSYEVLTDGGQCWRRHCDQIRRRFPGENQEEEDRSKESQGNSGAVRPIEQQGQAGEAESVNTERTREAERTPEPELRLSEQVAPDQTAPSQPASLEREPEPEPQTREHPRPQRTRRAPAYLEDYECDLPGRTGT</sequence>
<dbReference type="InterPro" id="IPR001584">
    <property type="entry name" value="Integrase_cat-core"/>
</dbReference>
<dbReference type="GO" id="GO:0015074">
    <property type="term" value="P:DNA integration"/>
    <property type="evidence" value="ECO:0007669"/>
    <property type="project" value="InterPro"/>
</dbReference>
<proteinExistence type="predicted"/>
<dbReference type="Gene3D" id="3.30.420.10">
    <property type="entry name" value="Ribonuclease H-like superfamily/Ribonuclease H"/>
    <property type="match status" value="1"/>
</dbReference>
<name>A0A670JQT7_PODMU</name>
<reference evidence="4" key="3">
    <citation type="submission" date="2025-09" db="UniProtKB">
        <authorList>
            <consortium name="Ensembl"/>
        </authorList>
    </citation>
    <scope>IDENTIFICATION</scope>
</reference>